<comment type="caution">
    <text evidence="2">The sequence shown here is derived from an EMBL/GenBank/DDBJ whole genome shotgun (WGS) entry which is preliminary data.</text>
</comment>
<dbReference type="InterPro" id="IPR001810">
    <property type="entry name" value="F-box_dom"/>
</dbReference>
<gene>
    <name evidence="2" type="ORF">CRG98_018422</name>
</gene>
<organism evidence="2 3">
    <name type="scientific">Punica granatum</name>
    <name type="common">Pomegranate</name>
    <dbReference type="NCBI Taxonomy" id="22663"/>
    <lineage>
        <taxon>Eukaryota</taxon>
        <taxon>Viridiplantae</taxon>
        <taxon>Streptophyta</taxon>
        <taxon>Embryophyta</taxon>
        <taxon>Tracheophyta</taxon>
        <taxon>Spermatophyta</taxon>
        <taxon>Magnoliopsida</taxon>
        <taxon>eudicotyledons</taxon>
        <taxon>Gunneridae</taxon>
        <taxon>Pentapetalae</taxon>
        <taxon>rosids</taxon>
        <taxon>malvids</taxon>
        <taxon>Myrtales</taxon>
        <taxon>Lythraceae</taxon>
        <taxon>Punica</taxon>
    </lineage>
</organism>
<dbReference type="AlphaFoldDB" id="A0A2I0JY15"/>
<dbReference type="PROSITE" id="PS50181">
    <property type="entry name" value="FBOX"/>
    <property type="match status" value="1"/>
</dbReference>
<protein>
    <recommendedName>
        <fullName evidence="1">F-box domain-containing protein</fullName>
    </recommendedName>
</protein>
<dbReference type="SUPFAM" id="SSF81383">
    <property type="entry name" value="F-box domain"/>
    <property type="match status" value="1"/>
</dbReference>
<dbReference type="PANTHER" id="PTHR31672:SF13">
    <property type="entry name" value="F-BOX PROTEIN CPR30-LIKE"/>
    <property type="match status" value="1"/>
</dbReference>
<proteinExistence type="predicted"/>
<dbReference type="EMBL" id="PGOL01001069">
    <property type="protein sequence ID" value="PKI61191.1"/>
    <property type="molecule type" value="Genomic_DNA"/>
</dbReference>
<evidence type="ECO:0000313" key="2">
    <source>
        <dbReference type="EMBL" id="PKI61191.1"/>
    </source>
</evidence>
<dbReference type="Proteomes" id="UP000233551">
    <property type="component" value="Unassembled WGS sequence"/>
</dbReference>
<evidence type="ECO:0000313" key="3">
    <source>
        <dbReference type="Proteomes" id="UP000233551"/>
    </source>
</evidence>
<dbReference type="Gene3D" id="1.20.1280.50">
    <property type="match status" value="1"/>
</dbReference>
<dbReference type="InterPro" id="IPR036047">
    <property type="entry name" value="F-box-like_dom_sf"/>
</dbReference>
<feature type="domain" description="F-box" evidence="1">
    <location>
        <begin position="29"/>
        <end position="75"/>
    </location>
</feature>
<evidence type="ECO:0000259" key="1">
    <source>
        <dbReference type="PROSITE" id="PS50181"/>
    </source>
</evidence>
<name>A0A2I0JY15_PUNGR</name>
<keyword evidence="3" id="KW-1185">Reference proteome</keyword>
<dbReference type="InterPro" id="IPR050796">
    <property type="entry name" value="SCF_F-box_component"/>
</dbReference>
<dbReference type="PANTHER" id="PTHR31672">
    <property type="entry name" value="BNACNNG10540D PROTEIN"/>
    <property type="match status" value="1"/>
</dbReference>
<reference evidence="2 3" key="1">
    <citation type="submission" date="2017-11" db="EMBL/GenBank/DDBJ databases">
        <title>De-novo sequencing of pomegranate (Punica granatum L.) genome.</title>
        <authorList>
            <person name="Akparov Z."/>
            <person name="Amiraslanov A."/>
            <person name="Hajiyeva S."/>
            <person name="Abbasov M."/>
            <person name="Kaur K."/>
            <person name="Hamwieh A."/>
            <person name="Solovyev V."/>
            <person name="Salamov A."/>
            <person name="Braich B."/>
            <person name="Kosarev P."/>
            <person name="Mahmoud A."/>
            <person name="Hajiyev E."/>
            <person name="Babayeva S."/>
            <person name="Izzatullayeva V."/>
            <person name="Mammadov A."/>
            <person name="Mammadov A."/>
            <person name="Sharifova S."/>
            <person name="Ojaghi J."/>
            <person name="Eynullazada K."/>
            <person name="Bayramov B."/>
            <person name="Abdulazimova A."/>
            <person name="Shahmuradov I."/>
        </authorList>
    </citation>
    <scope>NUCLEOTIDE SEQUENCE [LARGE SCALE GENOMIC DNA]</scope>
    <source>
        <strain evidence="3">cv. AG2017</strain>
        <tissue evidence="2">Leaf</tissue>
    </source>
</reference>
<dbReference type="Pfam" id="PF12937">
    <property type="entry name" value="F-box-like"/>
    <property type="match status" value="1"/>
</dbReference>
<accession>A0A2I0JY15</accession>
<sequence>MAILSRCIDWLWRSPLPPSISGSSPDSGRDLFEAVPGDVVIGILSRLSIDQILRCCAVCKRWHSPLTATLHFIQLHRNNYKGSATSGIMSHSWSHDKEGHDLGVLYLYRLRDQPTQWKKEMLRFTQSSTPDDVHSSAPCTPLLCASCNGLLVFDTIFGQQIHYIWNPVTHEQMTVEDMKYWFICVSESSTHPNHYVYSIHNLRGTSSQDISTSPYLPRGDMPALNVDDCLY</sequence>